<name>A0A545UXR5_9HYPO</name>
<accession>A0A545UXR5</accession>
<evidence type="ECO:0000256" key="1">
    <source>
        <dbReference type="SAM" id="SignalP"/>
    </source>
</evidence>
<evidence type="ECO:0000313" key="2">
    <source>
        <dbReference type="EMBL" id="TQV94264.1"/>
    </source>
</evidence>
<keyword evidence="3" id="KW-1185">Reference proteome</keyword>
<reference evidence="2 3" key="1">
    <citation type="journal article" date="2019" name="Appl. Microbiol. Biotechnol.">
        <title>Genome sequence of Isaria javanica and comparative genome analysis insights into family S53 peptidase evolution in fungal entomopathogens.</title>
        <authorList>
            <person name="Lin R."/>
            <person name="Zhang X."/>
            <person name="Xin B."/>
            <person name="Zou M."/>
            <person name="Gao Y."/>
            <person name="Qin F."/>
            <person name="Hu Q."/>
            <person name="Xie B."/>
            <person name="Cheng X."/>
        </authorList>
    </citation>
    <scope>NUCLEOTIDE SEQUENCE [LARGE SCALE GENOMIC DNA]</scope>
    <source>
        <strain evidence="2 3">IJ1G</strain>
    </source>
</reference>
<keyword evidence="1" id="KW-0732">Signal</keyword>
<evidence type="ECO:0000313" key="3">
    <source>
        <dbReference type="Proteomes" id="UP000315783"/>
    </source>
</evidence>
<dbReference type="EMBL" id="SPUK01000010">
    <property type="protein sequence ID" value="TQV94264.1"/>
    <property type="molecule type" value="Genomic_DNA"/>
</dbReference>
<dbReference type="Proteomes" id="UP000315783">
    <property type="component" value="Unassembled WGS sequence"/>
</dbReference>
<organism evidence="2 3">
    <name type="scientific">Cordyceps javanica</name>
    <dbReference type="NCBI Taxonomy" id="43265"/>
    <lineage>
        <taxon>Eukaryota</taxon>
        <taxon>Fungi</taxon>
        <taxon>Dikarya</taxon>
        <taxon>Ascomycota</taxon>
        <taxon>Pezizomycotina</taxon>
        <taxon>Sordariomycetes</taxon>
        <taxon>Hypocreomycetidae</taxon>
        <taxon>Hypocreales</taxon>
        <taxon>Cordycipitaceae</taxon>
        <taxon>Cordyceps</taxon>
    </lineage>
</organism>
<sequence length="135" mass="14303">MFRKVTALAVVSLLAQALAADFSSFNCFKPVIKGSTVPVGACCEKLVQYAHSSVWFAYAGKNCLRSASLSPTKEGENSFFGCPADRVEACCDAAQVEPDKSTSPTCLLPLNGDASLPKAEETFTTMLKPQNTSAV</sequence>
<feature type="signal peptide" evidence="1">
    <location>
        <begin position="1"/>
        <end position="19"/>
    </location>
</feature>
<gene>
    <name evidence="2" type="ORF">IF1G_07143</name>
</gene>
<dbReference type="AlphaFoldDB" id="A0A545UXR5"/>
<protein>
    <submittedName>
        <fullName evidence="2">Uncharacterized protein</fullName>
    </submittedName>
</protein>
<comment type="caution">
    <text evidence="2">The sequence shown here is derived from an EMBL/GenBank/DDBJ whole genome shotgun (WGS) entry which is preliminary data.</text>
</comment>
<proteinExistence type="predicted"/>
<feature type="chain" id="PRO_5022185006" evidence="1">
    <location>
        <begin position="20"/>
        <end position="135"/>
    </location>
</feature>